<feature type="compositionally biased region" description="Pro residues" evidence="1">
    <location>
        <begin position="1"/>
        <end position="10"/>
    </location>
</feature>
<reference evidence="2 3" key="1">
    <citation type="submission" date="2019-07" db="EMBL/GenBank/DDBJ databases">
        <title>WGS assembly of Gossypium tomentosum.</title>
        <authorList>
            <person name="Chen Z.J."/>
            <person name="Sreedasyam A."/>
            <person name="Ando A."/>
            <person name="Song Q."/>
            <person name="De L."/>
            <person name="Hulse-Kemp A."/>
            <person name="Ding M."/>
            <person name="Ye W."/>
            <person name="Kirkbride R."/>
            <person name="Jenkins J."/>
            <person name="Plott C."/>
            <person name="Lovell J."/>
            <person name="Lin Y.-M."/>
            <person name="Vaughn R."/>
            <person name="Liu B."/>
            <person name="Li W."/>
            <person name="Simpson S."/>
            <person name="Scheffler B."/>
            <person name="Saski C."/>
            <person name="Grover C."/>
            <person name="Hu G."/>
            <person name="Conover J."/>
            <person name="Carlson J."/>
            <person name="Shu S."/>
            <person name="Boston L."/>
            <person name="Williams M."/>
            <person name="Peterson D."/>
            <person name="Mcgee K."/>
            <person name="Jones D."/>
            <person name="Wendel J."/>
            <person name="Stelly D."/>
            <person name="Grimwood J."/>
            <person name="Schmutz J."/>
        </authorList>
    </citation>
    <scope>NUCLEOTIDE SEQUENCE [LARGE SCALE GENOMIC DNA]</scope>
    <source>
        <strain evidence="2">7179.01</strain>
    </source>
</reference>
<organism evidence="2 3">
    <name type="scientific">Gossypium tomentosum</name>
    <name type="common">Hawaiian cotton</name>
    <name type="synonym">Gossypium sandvicense</name>
    <dbReference type="NCBI Taxonomy" id="34277"/>
    <lineage>
        <taxon>Eukaryota</taxon>
        <taxon>Viridiplantae</taxon>
        <taxon>Streptophyta</taxon>
        <taxon>Embryophyta</taxon>
        <taxon>Tracheophyta</taxon>
        <taxon>Spermatophyta</taxon>
        <taxon>Magnoliopsida</taxon>
        <taxon>eudicotyledons</taxon>
        <taxon>Gunneridae</taxon>
        <taxon>Pentapetalae</taxon>
        <taxon>rosids</taxon>
        <taxon>malvids</taxon>
        <taxon>Malvales</taxon>
        <taxon>Malvaceae</taxon>
        <taxon>Malvoideae</taxon>
        <taxon>Gossypium</taxon>
    </lineage>
</organism>
<evidence type="ECO:0000313" key="2">
    <source>
        <dbReference type="EMBL" id="TYI09567.1"/>
    </source>
</evidence>
<feature type="region of interest" description="Disordered" evidence="1">
    <location>
        <begin position="1"/>
        <end position="43"/>
    </location>
</feature>
<evidence type="ECO:0000313" key="3">
    <source>
        <dbReference type="Proteomes" id="UP000322667"/>
    </source>
</evidence>
<evidence type="ECO:0000256" key="1">
    <source>
        <dbReference type="SAM" id="MobiDB-lite"/>
    </source>
</evidence>
<name>A0A5D2NZR6_GOSTO</name>
<gene>
    <name evidence="2" type="ORF">ES332_A09G082200v1</name>
</gene>
<accession>A0A5D2NZR6</accession>
<protein>
    <submittedName>
        <fullName evidence="2">Uncharacterized protein</fullName>
    </submittedName>
</protein>
<dbReference type="EMBL" id="CM017618">
    <property type="protein sequence ID" value="TYI09567.1"/>
    <property type="molecule type" value="Genomic_DNA"/>
</dbReference>
<proteinExistence type="predicted"/>
<dbReference type="AlphaFoldDB" id="A0A5D2NZR6"/>
<dbReference type="Proteomes" id="UP000322667">
    <property type="component" value="Chromosome A09"/>
</dbReference>
<feature type="compositionally biased region" description="Basic and acidic residues" evidence="1">
    <location>
        <begin position="23"/>
        <end position="43"/>
    </location>
</feature>
<sequence length="43" mass="4943">MGPITEPPRQPPDRHRRPHRTAAGKDLEDSNTKPDRGKEKVRD</sequence>
<keyword evidence="3" id="KW-1185">Reference proteome</keyword>